<evidence type="ECO:0000313" key="4">
    <source>
        <dbReference type="Proteomes" id="UP000242351"/>
    </source>
</evidence>
<dbReference type="EMBL" id="PHRG01000001">
    <property type="protein sequence ID" value="PJO76483.1"/>
    <property type="molecule type" value="Genomic_DNA"/>
</dbReference>
<accession>A0A2H9UQ96</accession>
<dbReference type="GeneID" id="97176992"/>
<gene>
    <name evidence="2" type="ORF">CU320_00610</name>
    <name evidence="3" type="ORF">CWI32_02260</name>
</gene>
<name>A0A2H9UQ96_9GAMM</name>
<dbReference type="Proteomes" id="UP000243446">
    <property type="component" value="Unassembled WGS sequence"/>
</dbReference>
<reference evidence="2 4" key="3">
    <citation type="submission" date="2017-12" db="EMBL/GenBank/DDBJ databases">
        <title>Revising the taxonomy of the Acinetobacter lwoffii group: the description of Acinetobacter pseudolwoffii sp. nov. and emended description of Acinetobacter lwoffii.</title>
        <authorList>
            <person name="Nemec A."/>
        </authorList>
    </citation>
    <scope>NUCLEOTIDE SEQUENCE [LARGE SCALE GENOMIC DNA]</scope>
    <source>
        <strain evidence="2 4">ANC 5347</strain>
    </source>
</reference>
<sequence>MDYWNCVLLISIIAVVGLTIIILLVGCKIWKNLIVTLLISTIMSFLIIYAINFIFGKSLHFLWGHREVGNLDFMLEIGLMSLVIGGVITFMIMLGTLIAKSNDKQSEE</sequence>
<protein>
    <submittedName>
        <fullName evidence="2">Uncharacterized protein</fullName>
    </submittedName>
</protein>
<evidence type="ECO:0000313" key="3">
    <source>
        <dbReference type="EMBL" id="PJO76483.1"/>
    </source>
</evidence>
<evidence type="ECO:0000313" key="2">
    <source>
        <dbReference type="EMBL" id="PJI33876.1"/>
    </source>
</evidence>
<proteinExistence type="predicted"/>
<reference evidence="3 5" key="1">
    <citation type="submission" date="2017-11" db="EMBL/GenBank/DDBJ databases">
        <title>Revising the taxonomy of the Acinetobacter lwoffii group: the description of Acinetobacter pseudolwoffii sp. nov. and emended description of Acinetobacter lwoffii.</title>
        <authorList>
            <person name="Nemec A."/>
            <person name="Radolfova-Krizova L."/>
        </authorList>
    </citation>
    <scope>NUCLEOTIDE SEQUENCE [LARGE SCALE GENOMIC DNA]</scope>
    <source>
        <strain evidence="3 5">ANC 5044</strain>
    </source>
</reference>
<reference evidence="2 4" key="2">
    <citation type="submission" date="2017-11" db="EMBL/GenBank/DDBJ databases">
        <authorList>
            <person name="Han C.G."/>
        </authorList>
    </citation>
    <scope>NUCLEOTIDE SEQUENCE [LARGE SCALE GENOMIC DNA]</scope>
    <source>
        <strain evidence="2 4">ANC 5347</strain>
    </source>
</reference>
<keyword evidence="1" id="KW-0472">Membrane</keyword>
<comment type="caution">
    <text evidence="2">The sequence shown here is derived from an EMBL/GenBank/DDBJ whole genome shotgun (WGS) entry which is preliminary data.</text>
</comment>
<dbReference type="RefSeq" id="WP_005095001.1">
    <property type="nucleotide sequence ID" value="NZ_CBDBYO010000003.1"/>
</dbReference>
<keyword evidence="1" id="KW-0812">Transmembrane</keyword>
<dbReference type="Proteomes" id="UP000242351">
    <property type="component" value="Unassembled WGS sequence"/>
</dbReference>
<organism evidence="2 4">
    <name type="scientific">Acinetobacter pseudolwoffii</name>
    <dbReference type="NCBI Taxonomy" id="2053287"/>
    <lineage>
        <taxon>Bacteria</taxon>
        <taxon>Pseudomonadati</taxon>
        <taxon>Pseudomonadota</taxon>
        <taxon>Gammaproteobacteria</taxon>
        <taxon>Moraxellales</taxon>
        <taxon>Moraxellaceae</taxon>
        <taxon>Acinetobacter</taxon>
    </lineage>
</organism>
<evidence type="ECO:0000256" key="1">
    <source>
        <dbReference type="SAM" id="Phobius"/>
    </source>
</evidence>
<dbReference type="AlphaFoldDB" id="A0A2H9UQ96"/>
<feature type="transmembrane region" description="Helical" evidence="1">
    <location>
        <begin position="33"/>
        <end position="55"/>
    </location>
</feature>
<keyword evidence="1" id="KW-1133">Transmembrane helix</keyword>
<dbReference type="EMBL" id="PGOZ01000001">
    <property type="protein sequence ID" value="PJI33876.1"/>
    <property type="molecule type" value="Genomic_DNA"/>
</dbReference>
<feature type="transmembrane region" description="Helical" evidence="1">
    <location>
        <begin position="6"/>
        <end position="26"/>
    </location>
</feature>
<feature type="transmembrane region" description="Helical" evidence="1">
    <location>
        <begin position="75"/>
        <end position="99"/>
    </location>
</feature>
<accession>A0A2H9YV23</accession>
<evidence type="ECO:0000313" key="5">
    <source>
        <dbReference type="Proteomes" id="UP000243446"/>
    </source>
</evidence>